<evidence type="ECO:0000313" key="7">
    <source>
        <dbReference type="EMBL" id="EFO80224.1"/>
    </source>
</evidence>
<feature type="transmembrane region" description="Helical" evidence="5">
    <location>
        <begin position="87"/>
        <end position="109"/>
    </location>
</feature>
<feature type="domain" description="Cation efflux protein transmembrane" evidence="6">
    <location>
        <begin position="88"/>
        <end position="261"/>
    </location>
</feature>
<dbReference type="GO" id="GO:0046872">
    <property type="term" value="F:metal ion binding"/>
    <property type="evidence" value="ECO:0007669"/>
    <property type="project" value="InterPro"/>
</dbReference>
<keyword evidence="4 5" id="KW-0472">Membrane</keyword>
<gene>
    <name evidence="7" type="ORF">OSCT_1921</name>
</gene>
<dbReference type="Gene3D" id="1.20.1510.10">
    <property type="entry name" value="Cation efflux protein transmembrane domain"/>
    <property type="match status" value="1"/>
</dbReference>
<organism evidence="7 8">
    <name type="scientific">Oscillochloris trichoides DG-6</name>
    <dbReference type="NCBI Taxonomy" id="765420"/>
    <lineage>
        <taxon>Bacteria</taxon>
        <taxon>Bacillati</taxon>
        <taxon>Chloroflexota</taxon>
        <taxon>Chloroflexia</taxon>
        <taxon>Chloroflexales</taxon>
        <taxon>Chloroflexineae</taxon>
        <taxon>Oscillochloridaceae</taxon>
        <taxon>Oscillochloris</taxon>
    </lineage>
</organism>
<evidence type="ECO:0000256" key="4">
    <source>
        <dbReference type="ARBA" id="ARBA00023136"/>
    </source>
</evidence>
<keyword evidence="2 5" id="KW-0812">Transmembrane</keyword>
<evidence type="ECO:0000313" key="8">
    <source>
        <dbReference type="Proteomes" id="UP000054010"/>
    </source>
</evidence>
<evidence type="ECO:0000256" key="2">
    <source>
        <dbReference type="ARBA" id="ARBA00022692"/>
    </source>
</evidence>
<dbReference type="Proteomes" id="UP000054010">
    <property type="component" value="Unassembled WGS sequence"/>
</dbReference>
<dbReference type="HOGENOM" id="CLU_072749_0_0_0"/>
<dbReference type="OrthoDB" id="9799649at2"/>
<dbReference type="InterPro" id="IPR027469">
    <property type="entry name" value="Cation_efflux_TMD_sf"/>
</dbReference>
<dbReference type="InterPro" id="IPR058533">
    <property type="entry name" value="Cation_efflux_TM"/>
</dbReference>
<keyword evidence="8" id="KW-1185">Reference proteome</keyword>
<comment type="subcellular location">
    <subcellularLocation>
        <location evidence="1">Membrane</location>
        <topology evidence="1">Multi-pass membrane protein</topology>
    </subcellularLocation>
</comment>
<dbReference type="Pfam" id="PF01545">
    <property type="entry name" value="Cation_efflux"/>
    <property type="match status" value="1"/>
</dbReference>
<comment type="caution">
    <text evidence="7">The sequence shown here is derived from an EMBL/GenBank/DDBJ whole genome shotgun (WGS) entry which is preliminary data.</text>
</comment>
<proteinExistence type="predicted"/>
<sequence>MEQLTFQVPHMDCPAEEQLIRMQLAERTGIRRMEFDLPGRTLLITHSDDAALIERLLIELNLGAVLVGRTEVAAIEATDESDLQRRVLITVLVINAALFVIELITGLIAQSMGLIADSLDMLADAIVYGLSLYAVGRAASHKQQVAKISGYFQLCLGILGMAEVVRRFLGAGDEPGFMLMIGISLLALSGNAASLFVLQRARSQEVHMKASWIFTSNDVLVNIGVIIAGVLVFLTGSHLPDLVIGSVVFAMVCYGAFRILRMAR</sequence>
<evidence type="ECO:0000256" key="5">
    <source>
        <dbReference type="SAM" id="Phobius"/>
    </source>
</evidence>
<dbReference type="SUPFAM" id="SSF55008">
    <property type="entry name" value="HMA, heavy metal-associated domain"/>
    <property type="match status" value="1"/>
</dbReference>
<dbReference type="AlphaFoldDB" id="E1IF20"/>
<evidence type="ECO:0000256" key="1">
    <source>
        <dbReference type="ARBA" id="ARBA00004141"/>
    </source>
</evidence>
<keyword evidence="3 5" id="KW-1133">Transmembrane helix</keyword>
<dbReference type="STRING" id="765420.OSCT_1921"/>
<reference evidence="7 8" key="1">
    <citation type="journal article" date="2011" name="J. Bacteriol.">
        <title>Draft genome sequence of the anoxygenic filamentous phototrophic bacterium Oscillochloris trichoides subsp. DG-6.</title>
        <authorList>
            <person name="Kuznetsov B.B."/>
            <person name="Ivanovsky R.N."/>
            <person name="Keppen O.I."/>
            <person name="Sukhacheva M.V."/>
            <person name="Bumazhkin B.K."/>
            <person name="Patutina E.O."/>
            <person name="Beletsky A.V."/>
            <person name="Mardanov A.V."/>
            <person name="Baslerov R.V."/>
            <person name="Panteleeva A.N."/>
            <person name="Kolganova T.V."/>
            <person name="Ravin N.V."/>
            <person name="Skryabin K.G."/>
        </authorList>
    </citation>
    <scope>NUCLEOTIDE SEQUENCE [LARGE SCALE GENOMIC DNA]</scope>
    <source>
        <strain evidence="7 8">DG-6</strain>
    </source>
</reference>
<protein>
    <submittedName>
        <fullName evidence="7">Cobalt-zinc-cadmium resistance protein</fullName>
    </submittedName>
</protein>
<evidence type="ECO:0000256" key="3">
    <source>
        <dbReference type="ARBA" id="ARBA00022989"/>
    </source>
</evidence>
<feature type="transmembrane region" description="Helical" evidence="5">
    <location>
        <begin position="151"/>
        <end position="169"/>
    </location>
</feature>
<feature type="transmembrane region" description="Helical" evidence="5">
    <location>
        <begin position="175"/>
        <end position="198"/>
    </location>
</feature>
<feature type="transmembrane region" description="Helical" evidence="5">
    <location>
        <begin position="219"/>
        <end position="236"/>
    </location>
</feature>
<dbReference type="EMBL" id="ADVR01000079">
    <property type="protein sequence ID" value="EFO80224.1"/>
    <property type="molecule type" value="Genomic_DNA"/>
</dbReference>
<name>E1IF20_9CHLR</name>
<dbReference type="eggNOG" id="COG1230">
    <property type="taxonomic scope" value="Bacteria"/>
</dbReference>
<dbReference type="GO" id="GO:0016020">
    <property type="term" value="C:membrane"/>
    <property type="evidence" value="ECO:0007669"/>
    <property type="project" value="UniProtKB-SubCell"/>
</dbReference>
<dbReference type="SUPFAM" id="SSF161111">
    <property type="entry name" value="Cation efflux protein transmembrane domain-like"/>
    <property type="match status" value="1"/>
</dbReference>
<dbReference type="GO" id="GO:0008324">
    <property type="term" value="F:monoatomic cation transmembrane transporter activity"/>
    <property type="evidence" value="ECO:0007669"/>
    <property type="project" value="InterPro"/>
</dbReference>
<dbReference type="InterPro" id="IPR036163">
    <property type="entry name" value="HMA_dom_sf"/>
</dbReference>
<feature type="transmembrane region" description="Helical" evidence="5">
    <location>
        <begin position="121"/>
        <end position="139"/>
    </location>
</feature>
<accession>E1IF20</accession>
<feature type="transmembrane region" description="Helical" evidence="5">
    <location>
        <begin position="242"/>
        <end position="260"/>
    </location>
</feature>
<evidence type="ECO:0000259" key="6">
    <source>
        <dbReference type="Pfam" id="PF01545"/>
    </source>
</evidence>